<comment type="caution">
    <text evidence="9">The sequence shown here is derived from an EMBL/GenBank/DDBJ whole genome shotgun (WGS) entry which is preliminary data.</text>
</comment>
<sequence>MVLQMARSTKRPGSLNNQFVRRIPADLLDRLKGRTFSFALPSGEIDKPDLPVRAKAGVHIAFSLQTSDKSLTTVRHAAALAQVEALFKAERAGPLDLSFKQIQALAGLARRRLIADNEDDPGRPSDWAMLRSIIADAAEYLDPDADGETRPLYEPRAAERALAAVFDIDAFLTSEGVTLARTSRDAFIQALTSALFKAASLLSVRATGDYSPDPNDARYPDWQRPEPPATRSFPAPSKPTVQTGKITLTALVEGWWTEAKATGRKPSTHESYRNTMQRLIKHLGHEDASRVTPEDVISFKDARLAEINPRNGKPISPKTVKGSDLAGLKVVFDWSVSNRKLGFNPASEVTLKLGKTKRTRGPGFTDEEALVILKHATAYQRGSERPATAAAKRWVPWLCAYTGGRVGELAQLRKQDIRQEAGRWILHITPDAGTVKTDEARDVPLHAHLIEQGFIDFVTKAKPGPLFLIPAKDGDVLGPLQGVKNRLAEFVREVFTDPRVAPNHGWRHRFKTVCRDMGIDAGVRDAIQGHAARSVAEEYGEVSIIAKSNAIDKLPRYLVE</sequence>
<keyword evidence="4" id="KW-0233">DNA recombination</keyword>
<name>A0ABW0Q3P3_9HYPH</name>
<dbReference type="InterPro" id="IPR011010">
    <property type="entry name" value="DNA_brk_join_enz"/>
</dbReference>
<dbReference type="SUPFAM" id="SSF56349">
    <property type="entry name" value="DNA breaking-rejoining enzymes"/>
    <property type="match status" value="1"/>
</dbReference>
<feature type="domain" description="Core-binding (CB)" evidence="8">
    <location>
        <begin position="246"/>
        <end position="336"/>
    </location>
</feature>
<dbReference type="InterPro" id="IPR010998">
    <property type="entry name" value="Integrase_recombinase_N"/>
</dbReference>
<dbReference type="InterPro" id="IPR050808">
    <property type="entry name" value="Phage_Integrase"/>
</dbReference>
<reference evidence="10" key="1">
    <citation type="journal article" date="2019" name="Int. J. Syst. Evol. Microbiol.">
        <title>The Global Catalogue of Microorganisms (GCM) 10K type strain sequencing project: providing services to taxonomists for standard genome sequencing and annotation.</title>
        <authorList>
            <consortium name="The Broad Institute Genomics Platform"/>
            <consortium name="The Broad Institute Genome Sequencing Center for Infectious Disease"/>
            <person name="Wu L."/>
            <person name="Ma J."/>
        </authorList>
    </citation>
    <scope>NUCLEOTIDE SEQUENCE [LARGE SCALE GENOMIC DNA]</scope>
    <source>
        <strain evidence="10">KACC 12633</strain>
    </source>
</reference>
<evidence type="ECO:0000256" key="4">
    <source>
        <dbReference type="ARBA" id="ARBA00023172"/>
    </source>
</evidence>
<dbReference type="InterPro" id="IPR013762">
    <property type="entry name" value="Integrase-like_cat_sf"/>
</dbReference>
<dbReference type="PANTHER" id="PTHR30629:SF2">
    <property type="entry name" value="PROPHAGE INTEGRASE INTS-RELATED"/>
    <property type="match status" value="1"/>
</dbReference>
<proteinExistence type="inferred from homology"/>
<keyword evidence="2" id="KW-0229">DNA integration</keyword>
<protein>
    <submittedName>
        <fullName evidence="9">Tyrosine-type recombinase/integrase</fullName>
    </submittedName>
</protein>
<comment type="similarity">
    <text evidence="1">Belongs to the 'phage' integrase family.</text>
</comment>
<accession>A0ABW0Q3P3</accession>
<evidence type="ECO:0000259" key="7">
    <source>
        <dbReference type="PROSITE" id="PS51898"/>
    </source>
</evidence>
<evidence type="ECO:0000256" key="6">
    <source>
        <dbReference type="SAM" id="MobiDB-lite"/>
    </source>
</evidence>
<evidence type="ECO:0000256" key="3">
    <source>
        <dbReference type="ARBA" id="ARBA00023125"/>
    </source>
</evidence>
<dbReference type="Gene3D" id="1.10.443.10">
    <property type="entry name" value="Intergrase catalytic core"/>
    <property type="match status" value="1"/>
</dbReference>
<evidence type="ECO:0000313" key="9">
    <source>
        <dbReference type="EMBL" id="MFC5517254.1"/>
    </source>
</evidence>
<evidence type="ECO:0000259" key="8">
    <source>
        <dbReference type="PROSITE" id="PS51900"/>
    </source>
</evidence>
<organism evidence="9 10">
    <name type="scientific">Kaistia terrae</name>
    <dbReference type="NCBI Taxonomy" id="537017"/>
    <lineage>
        <taxon>Bacteria</taxon>
        <taxon>Pseudomonadati</taxon>
        <taxon>Pseudomonadota</taxon>
        <taxon>Alphaproteobacteria</taxon>
        <taxon>Hyphomicrobiales</taxon>
        <taxon>Kaistiaceae</taxon>
        <taxon>Kaistia</taxon>
    </lineage>
</organism>
<dbReference type="PROSITE" id="PS51898">
    <property type="entry name" value="TYR_RECOMBINASE"/>
    <property type="match status" value="1"/>
</dbReference>
<dbReference type="PANTHER" id="PTHR30629">
    <property type="entry name" value="PROPHAGE INTEGRASE"/>
    <property type="match status" value="1"/>
</dbReference>
<evidence type="ECO:0000256" key="5">
    <source>
        <dbReference type="PROSITE-ProRule" id="PRU01248"/>
    </source>
</evidence>
<dbReference type="RefSeq" id="WP_266345600.1">
    <property type="nucleotide sequence ID" value="NZ_JAPKNH010000009.1"/>
</dbReference>
<dbReference type="Gene3D" id="1.10.150.130">
    <property type="match status" value="1"/>
</dbReference>
<keyword evidence="3 5" id="KW-0238">DNA-binding</keyword>
<dbReference type="InterPro" id="IPR002104">
    <property type="entry name" value="Integrase_catalytic"/>
</dbReference>
<dbReference type="EMBL" id="JBHSML010000007">
    <property type="protein sequence ID" value="MFC5517254.1"/>
    <property type="molecule type" value="Genomic_DNA"/>
</dbReference>
<evidence type="ECO:0000256" key="2">
    <source>
        <dbReference type="ARBA" id="ARBA00022908"/>
    </source>
</evidence>
<dbReference type="InterPro" id="IPR044068">
    <property type="entry name" value="CB"/>
</dbReference>
<feature type="region of interest" description="Disordered" evidence="6">
    <location>
        <begin position="207"/>
        <end position="240"/>
    </location>
</feature>
<gene>
    <name evidence="9" type="ORF">ACFPP9_15825</name>
</gene>
<keyword evidence="10" id="KW-1185">Reference proteome</keyword>
<feature type="domain" description="Tyr recombinase" evidence="7">
    <location>
        <begin position="359"/>
        <end position="552"/>
    </location>
</feature>
<dbReference type="PROSITE" id="PS51900">
    <property type="entry name" value="CB"/>
    <property type="match status" value="1"/>
</dbReference>
<feature type="compositionally biased region" description="Basic and acidic residues" evidence="6">
    <location>
        <begin position="215"/>
        <end position="224"/>
    </location>
</feature>
<evidence type="ECO:0000256" key="1">
    <source>
        <dbReference type="ARBA" id="ARBA00008857"/>
    </source>
</evidence>
<evidence type="ECO:0000313" key="10">
    <source>
        <dbReference type="Proteomes" id="UP001596150"/>
    </source>
</evidence>
<dbReference type="Proteomes" id="UP001596150">
    <property type="component" value="Unassembled WGS sequence"/>
</dbReference>